<sequence length="403" mass="46497">MASWNGPAVETAKEDERDGRSLVAFSPSIAATLTVATLSYRLVSSAVSQLFIEFVENIHRTELGSRLGMQKNIRYHLQDKINKRLNIKPPAEQVKRPGLVRFETTLYRDVPGLSEHLYTCPKTNMRKDIWEKAALNAMRIKGREMFWTWQAGRSMANTDVGRRHAAMLQRMKERNLETPQQSRRLLFAVIEATPLTGWIDPEKIAADAKKHRPPATRKQRRGKARRAWEAEDIYSGEKSKPDIDMDTKAWEAEDVPELRKLLFEMDLFVHVCPVEATEFDPAPTMHLFMAFRHLNHIWEIKWECETDTGDPKDDYICPLAVLGAFMDSLDAIGLRDMEAAARSEGEAKDMDMRLYRWLRARVRKSSGPANMPDDPSDALWDVVWERFMRDTQKYDDMDGLLLE</sequence>
<name>A0A0G4FZB2_VITBC</name>
<dbReference type="Proteomes" id="UP000041254">
    <property type="component" value="Unassembled WGS sequence"/>
</dbReference>
<dbReference type="InParanoid" id="A0A0G4FZB2"/>
<evidence type="ECO:0000313" key="3">
    <source>
        <dbReference type="Proteomes" id="UP000041254"/>
    </source>
</evidence>
<proteinExistence type="predicted"/>
<dbReference type="AlphaFoldDB" id="A0A0G4FZB2"/>
<dbReference type="VEuPathDB" id="CryptoDB:Vbra_16525"/>
<protein>
    <submittedName>
        <fullName evidence="2">Uncharacterized protein</fullName>
    </submittedName>
</protein>
<feature type="region of interest" description="Disordered" evidence="1">
    <location>
        <begin position="206"/>
        <end position="227"/>
    </location>
</feature>
<organism evidence="2 3">
    <name type="scientific">Vitrella brassicaformis (strain CCMP3155)</name>
    <dbReference type="NCBI Taxonomy" id="1169540"/>
    <lineage>
        <taxon>Eukaryota</taxon>
        <taxon>Sar</taxon>
        <taxon>Alveolata</taxon>
        <taxon>Colpodellida</taxon>
        <taxon>Vitrellaceae</taxon>
        <taxon>Vitrella</taxon>
    </lineage>
</organism>
<keyword evidence="3" id="KW-1185">Reference proteome</keyword>
<gene>
    <name evidence="2" type="ORF">Vbra_16525</name>
</gene>
<dbReference type="EMBL" id="CDMY01000531">
    <property type="protein sequence ID" value="CEM20863.1"/>
    <property type="molecule type" value="Genomic_DNA"/>
</dbReference>
<evidence type="ECO:0000313" key="2">
    <source>
        <dbReference type="EMBL" id="CEM20863.1"/>
    </source>
</evidence>
<evidence type="ECO:0000256" key="1">
    <source>
        <dbReference type="SAM" id="MobiDB-lite"/>
    </source>
</evidence>
<accession>A0A0G4FZB2</accession>
<reference evidence="2 3" key="1">
    <citation type="submission" date="2014-11" db="EMBL/GenBank/DDBJ databases">
        <authorList>
            <person name="Zhu J."/>
            <person name="Qi W."/>
            <person name="Song R."/>
        </authorList>
    </citation>
    <scope>NUCLEOTIDE SEQUENCE [LARGE SCALE GENOMIC DNA]</scope>
</reference>
<feature type="compositionally biased region" description="Basic residues" evidence="1">
    <location>
        <begin position="209"/>
        <end position="225"/>
    </location>
</feature>